<protein>
    <recommendedName>
        <fullName evidence="4">Hyaluronan-mediated motility receptor C-terminal domain-containing protein</fullName>
    </recommendedName>
</protein>
<evidence type="ECO:0000313" key="3">
    <source>
        <dbReference type="EMBL" id="ETV86526.1"/>
    </source>
</evidence>
<dbReference type="VEuPathDB" id="FungiDB:H257_01699"/>
<organism evidence="3">
    <name type="scientific">Aphanomyces astaci</name>
    <name type="common">Crayfish plague agent</name>
    <dbReference type="NCBI Taxonomy" id="112090"/>
    <lineage>
        <taxon>Eukaryota</taxon>
        <taxon>Sar</taxon>
        <taxon>Stramenopiles</taxon>
        <taxon>Oomycota</taxon>
        <taxon>Saprolegniomycetes</taxon>
        <taxon>Saprolegniales</taxon>
        <taxon>Verrucalvaceae</taxon>
        <taxon>Aphanomyces</taxon>
    </lineage>
</organism>
<dbReference type="EMBL" id="KI913116">
    <property type="protein sequence ID" value="ETV86526.1"/>
    <property type="molecule type" value="Genomic_DNA"/>
</dbReference>
<accession>W4H4J4</accession>
<sequence>MASVPPLSTMQADLARQTSTPEVVLMRKQLEKVQRDMEVLVYTLAATRECYEPERLCHDCLGGGGSAPSTADGFDDEGTDDGESKERREFDELMDQIQSLQQQVALQTEASQLLRSENEKLQAECALLQEQQHTDTDDPEEDASSSHTKLGDAEVARLVQLAKDNAIDLDTLHIRLEEVTLERDHLRQERDSALLSAQKAWKENATLAGHTNPGQKIKYVQQLKDENNKLHQQLRDAEARLALQSKRKPSGNYTTTTSDWSDVCSNASDMGNSSATLTTLKPSKMLRKVSSKGGGGRGSKRETPTSGGGATASASP</sequence>
<reference evidence="3" key="1">
    <citation type="submission" date="2013-12" db="EMBL/GenBank/DDBJ databases">
        <title>The Genome Sequence of Aphanomyces astaci APO3.</title>
        <authorList>
            <consortium name="The Broad Institute Genomics Platform"/>
            <person name="Russ C."/>
            <person name="Tyler B."/>
            <person name="van West P."/>
            <person name="Dieguez-Uribeondo J."/>
            <person name="Young S.K."/>
            <person name="Zeng Q."/>
            <person name="Gargeya S."/>
            <person name="Fitzgerald M."/>
            <person name="Abouelleil A."/>
            <person name="Alvarado L."/>
            <person name="Chapman S.B."/>
            <person name="Gainer-Dewar J."/>
            <person name="Goldberg J."/>
            <person name="Griggs A."/>
            <person name="Gujja S."/>
            <person name="Hansen M."/>
            <person name="Howarth C."/>
            <person name="Imamovic A."/>
            <person name="Ireland A."/>
            <person name="Larimer J."/>
            <person name="McCowan C."/>
            <person name="Murphy C."/>
            <person name="Pearson M."/>
            <person name="Poon T.W."/>
            <person name="Priest M."/>
            <person name="Roberts A."/>
            <person name="Saif S."/>
            <person name="Shea T."/>
            <person name="Sykes S."/>
            <person name="Wortman J."/>
            <person name="Nusbaum C."/>
            <person name="Birren B."/>
        </authorList>
    </citation>
    <scope>NUCLEOTIDE SEQUENCE [LARGE SCALE GENOMIC DNA]</scope>
    <source>
        <strain evidence="3">APO3</strain>
    </source>
</reference>
<dbReference type="OrthoDB" id="338970at2759"/>
<evidence type="ECO:0000256" key="2">
    <source>
        <dbReference type="SAM" id="MobiDB-lite"/>
    </source>
</evidence>
<dbReference type="GeneID" id="20803695"/>
<feature type="region of interest" description="Disordered" evidence="2">
    <location>
        <begin position="131"/>
        <end position="151"/>
    </location>
</feature>
<feature type="coiled-coil region" evidence="1">
    <location>
        <begin position="220"/>
        <end position="247"/>
    </location>
</feature>
<feature type="compositionally biased region" description="Polar residues" evidence="2">
    <location>
        <begin position="271"/>
        <end position="281"/>
    </location>
</feature>
<evidence type="ECO:0000256" key="1">
    <source>
        <dbReference type="SAM" id="Coils"/>
    </source>
</evidence>
<evidence type="ECO:0008006" key="4">
    <source>
        <dbReference type="Google" id="ProtNLM"/>
    </source>
</evidence>
<dbReference type="AlphaFoldDB" id="W4H4J4"/>
<gene>
    <name evidence="3" type="ORF">H257_01699</name>
</gene>
<name>W4H4J4_APHAT</name>
<feature type="region of interest" description="Disordered" evidence="2">
    <location>
        <begin position="271"/>
        <end position="316"/>
    </location>
</feature>
<dbReference type="RefSeq" id="XP_009823325.1">
    <property type="nucleotide sequence ID" value="XM_009825023.1"/>
</dbReference>
<feature type="region of interest" description="Disordered" evidence="2">
    <location>
        <begin position="66"/>
        <end position="85"/>
    </location>
</feature>
<keyword evidence="1" id="KW-0175">Coiled coil</keyword>
<proteinExistence type="predicted"/>